<evidence type="ECO:0000256" key="5">
    <source>
        <dbReference type="PROSITE-ProRule" id="PRU00169"/>
    </source>
</evidence>
<dbReference type="KEGG" id="meg:DKB62_07395"/>
<dbReference type="InterPro" id="IPR039420">
    <property type="entry name" value="WalR-like"/>
</dbReference>
<evidence type="ECO:0000256" key="3">
    <source>
        <dbReference type="ARBA" id="ARBA00023125"/>
    </source>
</evidence>
<dbReference type="Proteomes" id="UP000254337">
    <property type="component" value="Chromosome"/>
</dbReference>
<dbReference type="InterPro" id="IPR058245">
    <property type="entry name" value="NreC/VraR/RcsB-like_REC"/>
</dbReference>
<feature type="domain" description="HTH luxR-type" evidence="6">
    <location>
        <begin position="139"/>
        <end position="204"/>
    </location>
</feature>
<dbReference type="PANTHER" id="PTHR43214">
    <property type="entry name" value="TWO-COMPONENT RESPONSE REGULATOR"/>
    <property type="match status" value="1"/>
</dbReference>
<keyword evidence="2" id="KW-0805">Transcription regulation</keyword>
<evidence type="ECO:0000313" key="8">
    <source>
        <dbReference type="EMBL" id="AXL22397.1"/>
    </source>
</evidence>
<dbReference type="SMART" id="SM00421">
    <property type="entry name" value="HTH_LUXR"/>
    <property type="match status" value="1"/>
</dbReference>
<evidence type="ECO:0000256" key="2">
    <source>
        <dbReference type="ARBA" id="ARBA00023015"/>
    </source>
</evidence>
<reference evidence="8 9" key="1">
    <citation type="submission" date="2018-05" db="EMBL/GenBank/DDBJ databases">
        <title>Complete genome sequence of Megasphaera sp. AJH120T, isolated from the ceca of a chicken.</title>
        <authorList>
            <person name="Maki J."/>
            <person name="Looft T."/>
        </authorList>
    </citation>
    <scope>NUCLEOTIDE SEQUENCE [LARGE SCALE GENOMIC DNA]</scope>
    <source>
        <strain evidence="8 9">AJH120</strain>
    </source>
</reference>
<evidence type="ECO:0000256" key="4">
    <source>
        <dbReference type="ARBA" id="ARBA00023163"/>
    </source>
</evidence>
<accession>A0A346B2Q4</accession>
<gene>
    <name evidence="8" type="ORF">DKB62_07395</name>
</gene>
<evidence type="ECO:0000259" key="6">
    <source>
        <dbReference type="PROSITE" id="PS50043"/>
    </source>
</evidence>
<evidence type="ECO:0000313" key="9">
    <source>
        <dbReference type="Proteomes" id="UP000254337"/>
    </source>
</evidence>
<dbReference type="InterPro" id="IPR011006">
    <property type="entry name" value="CheY-like_superfamily"/>
</dbReference>
<dbReference type="PROSITE" id="PS50110">
    <property type="entry name" value="RESPONSE_REGULATORY"/>
    <property type="match status" value="1"/>
</dbReference>
<dbReference type="Pfam" id="PF00072">
    <property type="entry name" value="Response_reg"/>
    <property type="match status" value="1"/>
</dbReference>
<protein>
    <submittedName>
        <fullName evidence="8">DNA-binding response regulator</fullName>
    </submittedName>
</protein>
<sequence length="207" mass="23147">MNILLADDHRILRTGLKLLLSSQGDFHVAAEASNGREVLDILKTTPVDVVLLDLSMPVMSGLDCLKEIKRRGLAVKILVLTMYSEQQYIKEVMTQEADGYICKDAIDTELFQALRTVMSGRRYLSDKDAHTLLNSLIDPPKDPVDLSAREREVLTYLVHGYSLAAIADTLHISIKTVSTYKSRLMQKLGCTTKSELVDYALAHKLLK</sequence>
<dbReference type="AlphaFoldDB" id="A0A346B2Q4"/>
<dbReference type="Pfam" id="PF00196">
    <property type="entry name" value="GerE"/>
    <property type="match status" value="1"/>
</dbReference>
<dbReference type="PRINTS" id="PR00038">
    <property type="entry name" value="HTHLUXR"/>
</dbReference>
<evidence type="ECO:0000256" key="1">
    <source>
        <dbReference type="ARBA" id="ARBA00022553"/>
    </source>
</evidence>
<dbReference type="SMART" id="SM00448">
    <property type="entry name" value="REC"/>
    <property type="match status" value="1"/>
</dbReference>
<keyword evidence="4" id="KW-0804">Transcription</keyword>
<dbReference type="InterPro" id="IPR001789">
    <property type="entry name" value="Sig_transdc_resp-reg_receiver"/>
</dbReference>
<keyword evidence="3 8" id="KW-0238">DNA-binding</keyword>
<dbReference type="OrthoDB" id="9779069at2"/>
<dbReference type="GO" id="GO:0000160">
    <property type="term" value="P:phosphorelay signal transduction system"/>
    <property type="evidence" value="ECO:0007669"/>
    <property type="project" value="InterPro"/>
</dbReference>
<dbReference type="GO" id="GO:0006355">
    <property type="term" value="P:regulation of DNA-templated transcription"/>
    <property type="evidence" value="ECO:0007669"/>
    <property type="project" value="InterPro"/>
</dbReference>
<dbReference type="PANTHER" id="PTHR43214:SF41">
    <property type="entry name" value="NITRATE_NITRITE RESPONSE REGULATOR PROTEIN NARP"/>
    <property type="match status" value="1"/>
</dbReference>
<dbReference type="CDD" id="cd17535">
    <property type="entry name" value="REC_NarL-like"/>
    <property type="match status" value="1"/>
</dbReference>
<dbReference type="GO" id="GO:0003677">
    <property type="term" value="F:DNA binding"/>
    <property type="evidence" value="ECO:0007669"/>
    <property type="project" value="UniProtKB-KW"/>
</dbReference>
<name>A0A346B2Q4_9FIRM</name>
<dbReference type="SUPFAM" id="SSF46894">
    <property type="entry name" value="C-terminal effector domain of the bipartite response regulators"/>
    <property type="match status" value="1"/>
</dbReference>
<dbReference type="InterPro" id="IPR000792">
    <property type="entry name" value="Tscrpt_reg_LuxR_C"/>
</dbReference>
<evidence type="ECO:0000259" key="7">
    <source>
        <dbReference type="PROSITE" id="PS50110"/>
    </source>
</evidence>
<dbReference type="PROSITE" id="PS50043">
    <property type="entry name" value="HTH_LUXR_2"/>
    <property type="match status" value="1"/>
</dbReference>
<proteinExistence type="predicted"/>
<keyword evidence="1 5" id="KW-0597">Phosphoprotein</keyword>
<organism evidence="8 9">
    <name type="scientific">Megasphaera stantonii</name>
    <dbReference type="NCBI Taxonomy" id="2144175"/>
    <lineage>
        <taxon>Bacteria</taxon>
        <taxon>Bacillati</taxon>
        <taxon>Bacillota</taxon>
        <taxon>Negativicutes</taxon>
        <taxon>Veillonellales</taxon>
        <taxon>Veillonellaceae</taxon>
        <taxon>Megasphaera</taxon>
    </lineage>
</organism>
<feature type="modified residue" description="4-aspartylphosphate" evidence="5">
    <location>
        <position position="53"/>
    </location>
</feature>
<dbReference type="InterPro" id="IPR016032">
    <property type="entry name" value="Sig_transdc_resp-reg_C-effctor"/>
</dbReference>
<feature type="domain" description="Response regulatory" evidence="7">
    <location>
        <begin position="2"/>
        <end position="118"/>
    </location>
</feature>
<dbReference type="EMBL" id="CP029462">
    <property type="protein sequence ID" value="AXL22397.1"/>
    <property type="molecule type" value="Genomic_DNA"/>
</dbReference>
<dbReference type="SUPFAM" id="SSF52172">
    <property type="entry name" value="CheY-like"/>
    <property type="match status" value="1"/>
</dbReference>
<keyword evidence="9" id="KW-1185">Reference proteome</keyword>
<dbReference type="CDD" id="cd06170">
    <property type="entry name" value="LuxR_C_like"/>
    <property type="match status" value="1"/>
</dbReference>
<dbReference type="Gene3D" id="3.40.50.2300">
    <property type="match status" value="1"/>
</dbReference>